<sequence>MMRALIIEDEPKVSKELRNMIQTLRSDISILGTLESIEDSVAWLQYHEAPDVIFSDIQLSDGLSFDIFKKVTVHTPVIFCTAFDEYMLSAFETNGIYYLLKPVTPDKLDEALKKYDELRQSFDRTKDEYTKRIEQLLGNMPSAYRNTLLVNFRDKITPVKTDDIAFLYYNNGVVTVSLFNDQQYFIQETLDDLEAKLNPQIFFRANRQFIVHRDSIKDIERYFSRKLIIRLSIKTPENILVSKIKSTALLNWLENS</sequence>
<dbReference type="SUPFAM" id="SSF52172">
    <property type="entry name" value="CheY-like"/>
    <property type="match status" value="1"/>
</dbReference>
<dbReference type="EMBL" id="JBHTKA010000016">
    <property type="protein sequence ID" value="MFD1003552.1"/>
    <property type="molecule type" value="Genomic_DNA"/>
</dbReference>
<dbReference type="InterPro" id="IPR046947">
    <property type="entry name" value="LytR-like"/>
</dbReference>
<gene>
    <name evidence="4" type="ORF">ACFQ21_29780</name>
</gene>
<dbReference type="InterPro" id="IPR011006">
    <property type="entry name" value="CheY-like_superfamily"/>
</dbReference>
<feature type="modified residue" description="4-aspartylphosphate" evidence="1">
    <location>
        <position position="56"/>
    </location>
</feature>
<evidence type="ECO:0000313" key="5">
    <source>
        <dbReference type="Proteomes" id="UP001597112"/>
    </source>
</evidence>
<dbReference type="Gene3D" id="3.40.50.2300">
    <property type="match status" value="1"/>
</dbReference>
<keyword evidence="1" id="KW-0597">Phosphoprotein</keyword>
<dbReference type="PROSITE" id="PS50930">
    <property type="entry name" value="HTH_LYTTR"/>
    <property type="match status" value="1"/>
</dbReference>
<dbReference type="SMART" id="SM00448">
    <property type="entry name" value="REC"/>
    <property type="match status" value="1"/>
</dbReference>
<evidence type="ECO:0000259" key="3">
    <source>
        <dbReference type="PROSITE" id="PS50930"/>
    </source>
</evidence>
<accession>A0ABW3KC73</accession>
<dbReference type="RefSeq" id="WP_377586372.1">
    <property type="nucleotide sequence ID" value="NZ_JBHTKA010000016.1"/>
</dbReference>
<dbReference type="Proteomes" id="UP001597112">
    <property type="component" value="Unassembled WGS sequence"/>
</dbReference>
<evidence type="ECO:0000256" key="1">
    <source>
        <dbReference type="PROSITE-ProRule" id="PRU00169"/>
    </source>
</evidence>
<dbReference type="InterPro" id="IPR001789">
    <property type="entry name" value="Sig_transdc_resp-reg_receiver"/>
</dbReference>
<dbReference type="PANTHER" id="PTHR37299">
    <property type="entry name" value="TRANSCRIPTIONAL REGULATOR-RELATED"/>
    <property type="match status" value="1"/>
</dbReference>
<keyword evidence="5" id="KW-1185">Reference proteome</keyword>
<dbReference type="PROSITE" id="PS50110">
    <property type="entry name" value="RESPONSE_REGULATORY"/>
    <property type="match status" value="1"/>
</dbReference>
<evidence type="ECO:0000259" key="2">
    <source>
        <dbReference type="PROSITE" id="PS50110"/>
    </source>
</evidence>
<dbReference type="PANTHER" id="PTHR37299:SF1">
    <property type="entry name" value="STAGE 0 SPORULATION PROTEIN A HOMOLOG"/>
    <property type="match status" value="1"/>
</dbReference>
<dbReference type="SMART" id="SM00850">
    <property type="entry name" value="LytTR"/>
    <property type="match status" value="1"/>
</dbReference>
<proteinExistence type="predicted"/>
<reference evidence="5" key="1">
    <citation type="journal article" date="2019" name="Int. J. Syst. Evol. Microbiol.">
        <title>The Global Catalogue of Microorganisms (GCM) 10K type strain sequencing project: providing services to taxonomists for standard genome sequencing and annotation.</title>
        <authorList>
            <consortium name="The Broad Institute Genomics Platform"/>
            <consortium name="The Broad Institute Genome Sequencing Center for Infectious Disease"/>
            <person name="Wu L."/>
            <person name="Ma J."/>
        </authorList>
    </citation>
    <scope>NUCLEOTIDE SEQUENCE [LARGE SCALE GENOMIC DNA]</scope>
    <source>
        <strain evidence="5">CCUG 58938</strain>
    </source>
</reference>
<protein>
    <submittedName>
        <fullName evidence="4">LytR/AlgR family response regulator transcription factor</fullName>
    </submittedName>
</protein>
<dbReference type="Pfam" id="PF00072">
    <property type="entry name" value="Response_reg"/>
    <property type="match status" value="1"/>
</dbReference>
<feature type="domain" description="HTH LytTR-type" evidence="3">
    <location>
        <begin position="148"/>
        <end position="255"/>
    </location>
</feature>
<evidence type="ECO:0000313" key="4">
    <source>
        <dbReference type="EMBL" id="MFD1003552.1"/>
    </source>
</evidence>
<feature type="domain" description="Response regulatory" evidence="2">
    <location>
        <begin position="3"/>
        <end position="116"/>
    </location>
</feature>
<name>A0ABW3KC73_9BACT</name>
<dbReference type="Pfam" id="PF04397">
    <property type="entry name" value="LytTR"/>
    <property type="match status" value="1"/>
</dbReference>
<comment type="caution">
    <text evidence="4">The sequence shown here is derived from an EMBL/GenBank/DDBJ whole genome shotgun (WGS) entry which is preliminary data.</text>
</comment>
<dbReference type="InterPro" id="IPR007492">
    <property type="entry name" value="LytTR_DNA-bd_dom"/>
</dbReference>
<dbReference type="Gene3D" id="2.40.50.1020">
    <property type="entry name" value="LytTr DNA-binding domain"/>
    <property type="match status" value="1"/>
</dbReference>
<organism evidence="4 5">
    <name type="scientific">Ohtaekwangia kribbensis</name>
    <dbReference type="NCBI Taxonomy" id="688913"/>
    <lineage>
        <taxon>Bacteria</taxon>
        <taxon>Pseudomonadati</taxon>
        <taxon>Bacteroidota</taxon>
        <taxon>Cytophagia</taxon>
        <taxon>Cytophagales</taxon>
        <taxon>Fulvivirgaceae</taxon>
        <taxon>Ohtaekwangia</taxon>
    </lineage>
</organism>